<dbReference type="SUPFAM" id="SSF54427">
    <property type="entry name" value="NTF2-like"/>
    <property type="match status" value="1"/>
</dbReference>
<protein>
    <submittedName>
        <fullName evidence="1">Uncharacterized protein</fullName>
    </submittedName>
</protein>
<evidence type="ECO:0000313" key="1">
    <source>
        <dbReference type="EMBL" id="AOH82839.1"/>
    </source>
</evidence>
<organism evidence="1 2">
    <name type="scientific">Sphingomonas panacis</name>
    <dbReference type="NCBI Taxonomy" id="1560345"/>
    <lineage>
        <taxon>Bacteria</taxon>
        <taxon>Pseudomonadati</taxon>
        <taxon>Pseudomonadota</taxon>
        <taxon>Alphaproteobacteria</taxon>
        <taxon>Sphingomonadales</taxon>
        <taxon>Sphingomonadaceae</taxon>
        <taxon>Sphingomonas</taxon>
    </lineage>
</organism>
<dbReference type="Proteomes" id="UP000094256">
    <property type="component" value="Chromosome"/>
</dbReference>
<gene>
    <name evidence="1" type="ORF">AWL63_01440</name>
</gene>
<dbReference type="OrthoDB" id="7201546at2"/>
<name>A0A1B3Z5Z0_9SPHN</name>
<dbReference type="EMBL" id="CP014168">
    <property type="protein sequence ID" value="AOH82839.1"/>
    <property type="molecule type" value="Genomic_DNA"/>
</dbReference>
<dbReference type="InterPro" id="IPR032710">
    <property type="entry name" value="NTF2-like_dom_sf"/>
</dbReference>
<dbReference type="RefSeq" id="WP_069203424.1">
    <property type="nucleotide sequence ID" value="NZ_CP014168.1"/>
</dbReference>
<dbReference type="Gene3D" id="3.10.450.50">
    <property type="match status" value="1"/>
</dbReference>
<proteinExistence type="predicted"/>
<keyword evidence="2" id="KW-1185">Reference proteome</keyword>
<evidence type="ECO:0000313" key="2">
    <source>
        <dbReference type="Proteomes" id="UP000094256"/>
    </source>
</evidence>
<accession>A0A1B3Z5Z0</accession>
<sequence>MILTLLLAAAIPQTAVDAELAFAKAARGEGQWTAFRRFAAPDAVMFVPDAVKAQEWLQNRDDPATATRWQPAVSYVSCDGHWAVNTGGWQRPDGTSGYFTTIWHRGKRHWRWVFDHGDTTAAARIIPPKPVVRHAACSGKGAGTFGVDADAGFGSSGDQTLRWRWNVTYTKGRTLSVELWDGDQYQRVINDVVAPPQ</sequence>
<dbReference type="AlphaFoldDB" id="A0A1B3Z5Z0"/>
<dbReference type="STRING" id="1560345.AWL63_01440"/>
<dbReference type="KEGG" id="span:AWL63_01440"/>
<reference evidence="1 2" key="1">
    <citation type="submission" date="2016-01" db="EMBL/GenBank/DDBJ databases">
        <title>Complete genome and mega plasmid sequence of Sphingomonas panacis DCY99 elicits systemic resistance in rice to Xanthomonas oryzae.</title>
        <authorList>
            <person name="Kim Y.J."/>
            <person name="Yang D.C."/>
            <person name="Sing P."/>
        </authorList>
    </citation>
    <scope>NUCLEOTIDE SEQUENCE [LARGE SCALE GENOMIC DNA]</scope>
    <source>
        <strain evidence="1 2">DCY99</strain>
    </source>
</reference>